<sequence length="238" mass="27166">MTTPNDLIILALKQANVLGVGQSASAEDIQDCFALLNMMLAQWNRRRYAIYHLKTVSIACDGSQSYTIGPGGDIDTTRPNKIESAYFRQIITSPPNQIDYPLEIIRAREDYDRIYLKDMQSFPQYLFYDSDYPLGNVFVWPIPDNQYRLFLTVMEPLQVFSTVYDEIELPPEYQEAIMYNLALRIYPMYGLPVNDAVVQLAKAAMNILEASNVQVPRLKVPGSLTRGGVYNPYADRVR</sequence>
<gene>
    <name evidence="1" type="ORF">CAZ10_06205</name>
</gene>
<protein>
    <submittedName>
        <fullName evidence="1">Uncharacterized protein</fullName>
    </submittedName>
</protein>
<dbReference type="RefSeq" id="WP_023464355.1">
    <property type="nucleotide sequence ID" value="NZ_CAADQQ010000084.1"/>
</dbReference>
<dbReference type="Pfam" id="PF24175">
    <property type="entry name" value="SU10_adaptor"/>
    <property type="match status" value="1"/>
</dbReference>
<dbReference type="AlphaFoldDB" id="A0A241XSH1"/>
<dbReference type="InterPro" id="IPR056209">
    <property type="entry name" value="SU10_adaptor"/>
</dbReference>
<comment type="caution">
    <text evidence="1">The sequence shown here is derived from an EMBL/GenBank/DDBJ whole genome shotgun (WGS) entry which is preliminary data.</text>
</comment>
<organism evidence="1 2">
    <name type="scientific">Pseudomonas aeruginosa</name>
    <dbReference type="NCBI Taxonomy" id="287"/>
    <lineage>
        <taxon>Bacteria</taxon>
        <taxon>Pseudomonadati</taxon>
        <taxon>Pseudomonadota</taxon>
        <taxon>Gammaproteobacteria</taxon>
        <taxon>Pseudomonadales</taxon>
        <taxon>Pseudomonadaceae</taxon>
        <taxon>Pseudomonas</taxon>
    </lineage>
</organism>
<dbReference type="InterPro" id="IPR038258">
    <property type="entry name" value="Gp4_sf"/>
</dbReference>
<evidence type="ECO:0000313" key="1">
    <source>
        <dbReference type="EMBL" id="OTI63812.1"/>
    </source>
</evidence>
<proteinExistence type="predicted"/>
<evidence type="ECO:0000313" key="2">
    <source>
        <dbReference type="Proteomes" id="UP000194857"/>
    </source>
</evidence>
<dbReference type="Proteomes" id="UP000194857">
    <property type="component" value="Unassembled WGS sequence"/>
</dbReference>
<name>A0A241XSH1_PSEAI</name>
<accession>A0A241XSH1</accession>
<dbReference type="EMBL" id="NFFZ01000003">
    <property type="protein sequence ID" value="OTI63812.1"/>
    <property type="molecule type" value="Genomic_DNA"/>
</dbReference>
<dbReference type="Gene3D" id="1.10.3230.20">
    <property type="entry name" value="P22 tail accessory factor (Gp4)"/>
    <property type="match status" value="2"/>
</dbReference>
<reference evidence="1 2" key="1">
    <citation type="submission" date="2017-05" db="EMBL/GenBank/DDBJ databases">
        <authorList>
            <person name="Song R."/>
            <person name="Chenine A.L."/>
            <person name="Ruprecht R.M."/>
        </authorList>
    </citation>
    <scope>NUCLEOTIDE SEQUENCE [LARGE SCALE GENOMIC DNA]</scope>
    <source>
        <strain evidence="1 2">S567_C10_BS</strain>
    </source>
</reference>